<evidence type="ECO:0000313" key="2">
    <source>
        <dbReference type="EMBL" id="KQL19287.1"/>
    </source>
</evidence>
<dbReference type="STRING" id="1637975.AN957_12385"/>
<dbReference type="Pfam" id="PF07872">
    <property type="entry name" value="DUF1659"/>
    <property type="match status" value="1"/>
</dbReference>
<organism evidence="2 3">
    <name type="scientific">Cytobacillus solani</name>
    <dbReference type="NCBI Taxonomy" id="1637975"/>
    <lineage>
        <taxon>Bacteria</taxon>
        <taxon>Bacillati</taxon>
        <taxon>Bacillota</taxon>
        <taxon>Bacilli</taxon>
        <taxon>Bacillales</taxon>
        <taxon>Bacillaceae</taxon>
        <taxon>Cytobacillus</taxon>
    </lineage>
</organism>
<dbReference type="AlphaFoldDB" id="A0A0Q3VGZ1"/>
<evidence type="ECO:0000259" key="1">
    <source>
        <dbReference type="Pfam" id="PF07872"/>
    </source>
</evidence>
<comment type="caution">
    <text evidence="2">The sequence shown here is derived from an EMBL/GenBank/DDBJ whole genome shotgun (WGS) entry which is preliminary data.</text>
</comment>
<dbReference type="Proteomes" id="UP000050996">
    <property type="component" value="Unassembled WGS sequence"/>
</dbReference>
<keyword evidence="3" id="KW-1185">Reference proteome</keyword>
<dbReference type="PATRIC" id="fig|1637975.4.peg.2304"/>
<protein>
    <recommendedName>
        <fullName evidence="1">DUF1659 domain-containing protein</fullName>
    </recommendedName>
</protein>
<sequence length="72" mass="7770">MAQALMVDSKIRLSFETGMNDKGEPVYKSKTIGNVKKTASADQIHETAQALASLCNDPLVTVVRNDSFDIVG</sequence>
<accession>A0A0Q3VGZ1</accession>
<evidence type="ECO:0000313" key="3">
    <source>
        <dbReference type="Proteomes" id="UP000050996"/>
    </source>
</evidence>
<gene>
    <name evidence="2" type="ORF">AN957_12385</name>
</gene>
<dbReference type="RefSeq" id="WP_056684403.1">
    <property type="nucleotide sequence ID" value="NZ_LJIX01000006.1"/>
</dbReference>
<dbReference type="EMBL" id="LJIX01000006">
    <property type="protein sequence ID" value="KQL19287.1"/>
    <property type="molecule type" value="Genomic_DNA"/>
</dbReference>
<reference evidence="2 3" key="1">
    <citation type="submission" date="2015-09" db="EMBL/GenBank/DDBJ databases">
        <title>Genome sequencing project for genomic taxonomy and phylogenomics of Bacillus-like bacteria.</title>
        <authorList>
            <person name="Liu B."/>
            <person name="Wang J."/>
            <person name="Zhu Y."/>
            <person name="Liu G."/>
            <person name="Chen Q."/>
            <person name="Chen Z."/>
            <person name="Lan J."/>
            <person name="Che J."/>
            <person name="Ge C."/>
            <person name="Shi H."/>
            <person name="Pan Z."/>
            <person name="Liu X."/>
        </authorList>
    </citation>
    <scope>NUCLEOTIDE SEQUENCE [LARGE SCALE GENOMIC DNA]</scope>
    <source>
        <strain evidence="2 3">FJAT-18043</strain>
    </source>
</reference>
<feature type="domain" description="DUF1659" evidence="1">
    <location>
        <begin position="3"/>
        <end position="71"/>
    </location>
</feature>
<name>A0A0Q3VGZ1_9BACI</name>
<dbReference type="InterPro" id="IPR012454">
    <property type="entry name" value="DUF1659"/>
</dbReference>
<proteinExistence type="predicted"/>